<dbReference type="EMBL" id="CM007383">
    <property type="protein sequence ID" value="ONK73933.1"/>
    <property type="molecule type" value="Genomic_DNA"/>
</dbReference>
<dbReference type="PANTHER" id="PTHR32343">
    <property type="entry name" value="SERINE/ARGININE-RICH SPLICING FACTOR"/>
    <property type="match status" value="1"/>
</dbReference>
<dbReference type="AlphaFoldDB" id="A0A5P1F864"/>
<dbReference type="Gene3D" id="3.30.70.330">
    <property type="match status" value="1"/>
</dbReference>
<protein>
    <recommendedName>
        <fullName evidence="2">RRM domain-containing protein</fullName>
    </recommendedName>
</protein>
<sequence length="244" mass="26367">MSLDGYTVEVSNLSPRATERDLYDFFSFSGAIEHIEIIRSGEYASTAYVTFKEPHSLETAVLLSGATIIDQHVCIVRWGQYEEPSSFWDRPTWSVEDDNDPMASHMHQFRTTPSEAATMAQEVVKTMLSKGYILSKDALAKAKAFDESHRVSATAAAKVAELSNRVGLTDKICAGVDAVRSVDQQYHVSETTKKVVSATGRTAASVASSVVNSSYFSAGAMFVSDALSRASKAAAELASHGNGH</sequence>
<dbReference type="PROSITE" id="PS50102">
    <property type="entry name" value="RRM"/>
    <property type="match status" value="1"/>
</dbReference>
<dbReference type="PANTHER" id="PTHR32343:SF26">
    <property type="entry name" value="RNA-BINDING (RRM_RBD_RNP MOTIFS) FAMILY PROTEIN"/>
    <property type="match status" value="1"/>
</dbReference>
<evidence type="ECO:0000313" key="3">
    <source>
        <dbReference type="EMBL" id="ONK73933.1"/>
    </source>
</evidence>
<evidence type="ECO:0000313" key="4">
    <source>
        <dbReference type="Proteomes" id="UP000243459"/>
    </source>
</evidence>
<accession>A0A5P1F864</accession>
<dbReference type="InterPro" id="IPR012677">
    <property type="entry name" value="Nucleotide-bd_a/b_plait_sf"/>
</dbReference>
<dbReference type="SUPFAM" id="SSF54928">
    <property type="entry name" value="RNA-binding domain, RBD"/>
    <property type="match status" value="1"/>
</dbReference>
<keyword evidence="4" id="KW-1185">Reference proteome</keyword>
<dbReference type="InterPro" id="IPR034360">
    <property type="entry name" value="Vip1-like_RRM_plant"/>
</dbReference>
<keyword evidence="1" id="KW-0694">RNA-binding</keyword>
<dbReference type="InterPro" id="IPR000504">
    <property type="entry name" value="RRM_dom"/>
</dbReference>
<gene>
    <name evidence="3" type="ORF">A4U43_C03F1080</name>
</gene>
<dbReference type="CDD" id="cd12269">
    <property type="entry name" value="RRM_Vip1_like"/>
    <property type="match status" value="1"/>
</dbReference>
<dbReference type="OMA" id="CIARWGQ"/>
<dbReference type="Gramene" id="ONK73933">
    <property type="protein sequence ID" value="ONK73933"/>
    <property type="gene ID" value="A4U43_C03F1080"/>
</dbReference>
<reference evidence="4" key="1">
    <citation type="journal article" date="2017" name="Nat. Commun.">
        <title>The asparagus genome sheds light on the origin and evolution of a young Y chromosome.</title>
        <authorList>
            <person name="Harkess A."/>
            <person name="Zhou J."/>
            <person name="Xu C."/>
            <person name="Bowers J.E."/>
            <person name="Van der Hulst R."/>
            <person name="Ayyampalayam S."/>
            <person name="Mercati F."/>
            <person name="Riccardi P."/>
            <person name="McKain M.R."/>
            <person name="Kakrana A."/>
            <person name="Tang H."/>
            <person name="Ray J."/>
            <person name="Groenendijk J."/>
            <person name="Arikit S."/>
            <person name="Mathioni S.M."/>
            <person name="Nakano M."/>
            <person name="Shan H."/>
            <person name="Telgmann-Rauber A."/>
            <person name="Kanno A."/>
            <person name="Yue Z."/>
            <person name="Chen H."/>
            <person name="Li W."/>
            <person name="Chen Y."/>
            <person name="Xu X."/>
            <person name="Zhang Y."/>
            <person name="Luo S."/>
            <person name="Chen H."/>
            <person name="Gao J."/>
            <person name="Mao Z."/>
            <person name="Pires J.C."/>
            <person name="Luo M."/>
            <person name="Kudrna D."/>
            <person name="Wing R.A."/>
            <person name="Meyers B.C."/>
            <person name="Yi K."/>
            <person name="Kong H."/>
            <person name="Lavrijsen P."/>
            <person name="Sunseri F."/>
            <person name="Falavigna A."/>
            <person name="Ye Y."/>
            <person name="Leebens-Mack J.H."/>
            <person name="Chen G."/>
        </authorList>
    </citation>
    <scope>NUCLEOTIDE SEQUENCE [LARGE SCALE GENOMIC DNA]</scope>
    <source>
        <strain evidence="4">cv. DH0086</strain>
    </source>
</reference>
<evidence type="ECO:0000256" key="1">
    <source>
        <dbReference type="PROSITE-ProRule" id="PRU00176"/>
    </source>
</evidence>
<dbReference type="Proteomes" id="UP000243459">
    <property type="component" value="Chromosome 3"/>
</dbReference>
<organism evidence="3 4">
    <name type="scientific">Asparagus officinalis</name>
    <name type="common">Garden asparagus</name>
    <dbReference type="NCBI Taxonomy" id="4686"/>
    <lineage>
        <taxon>Eukaryota</taxon>
        <taxon>Viridiplantae</taxon>
        <taxon>Streptophyta</taxon>
        <taxon>Embryophyta</taxon>
        <taxon>Tracheophyta</taxon>
        <taxon>Spermatophyta</taxon>
        <taxon>Magnoliopsida</taxon>
        <taxon>Liliopsida</taxon>
        <taxon>Asparagales</taxon>
        <taxon>Asparagaceae</taxon>
        <taxon>Asparagoideae</taxon>
        <taxon>Asparagus</taxon>
    </lineage>
</organism>
<dbReference type="GO" id="GO:0003723">
    <property type="term" value="F:RNA binding"/>
    <property type="evidence" value="ECO:0007669"/>
    <property type="project" value="UniProtKB-UniRule"/>
</dbReference>
<dbReference type="SMART" id="SM00360">
    <property type="entry name" value="RRM"/>
    <property type="match status" value="1"/>
</dbReference>
<proteinExistence type="predicted"/>
<feature type="domain" description="RRM" evidence="2">
    <location>
        <begin position="6"/>
        <end position="81"/>
    </location>
</feature>
<evidence type="ECO:0000259" key="2">
    <source>
        <dbReference type="PROSITE" id="PS50102"/>
    </source>
</evidence>
<name>A0A5P1F864_ASPOF</name>
<dbReference type="Pfam" id="PF00076">
    <property type="entry name" value="RRM_1"/>
    <property type="match status" value="1"/>
</dbReference>
<dbReference type="InterPro" id="IPR035979">
    <property type="entry name" value="RBD_domain_sf"/>
</dbReference>